<dbReference type="EMBL" id="CP036433">
    <property type="protein sequence ID" value="QDU92859.1"/>
    <property type="molecule type" value="Genomic_DNA"/>
</dbReference>
<evidence type="ECO:0000313" key="2">
    <source>
        <dbReference type="Proteomes" id="UP000317648"/>
    </source>
</evidence>
<gene>
    <name evidence="1" type="ORF">Pla8534_06320</name>
</gene>
<keyword evidence="2" id="KW-1185">Reference proteome</keyword>
<name>A0A518DLZ2_9BACT</name>
<dbReference type="OrthoDB" id="268680at2"/>
<accession>A0A518DLZ2</accession>
<proteinExistence type="predicted"/>
<organism evidence="1 2">
    <name type="scientific">Lignipirellula cremea</name>
    <dbReference type="NCBI Taxonomy" id="2528010"/>
    <lineage>
        <taxon>Bacteria</taxon>
        <taxon>Pseudomonadati</taxon>
        <taxon>Planctomycetota</taxon>
        <taxon>Planctomycetia</taxon>
        <taxon>Pirellulales</taxon>
        <taxon>Pirellulaceae</taxon>
        <taxon>Lignipirellula</taxon>
    </lineage>
</organism>
<dbReference type="SUPFAM" id="SSF109854">
    <property type="entry name" value="DinB/YfiT-like putative metalloenzymes"/>
    <property type="match status" value="1"/>
</dbReference>
<protein>
    <recommendedName>
        <fullName evidence="3">DinB superfamily protein</fullName>
    </recommendedName>
</protein>
<dbReference type="RefSeq" id="WP_145049171.1">
    <property type="nucleotide sequence ID" value="NZ_CP036433.1"/>
</dbReference>
<sequence length="162" mass="17586">MFTREVAINQFQLGLFTKIAADIPEESLYTPAAGHGHLPVWVLGHLAICAEVGQQMLGGQLTHPEWLTPFAPGSSGAVEKTDALSKQALIDANLEGYAALRQLTLEKASDPLMDRPHGMELLADTPIQTIGDLTAVLLTNHFGFHSAQLSSCRREAGFRHLF</sequence>
<evidence type="ECO:0008006" key="3">
    <source>
        <dbReference type="Google" id="ProtNLM"/>
    </source>
</evidence>
<dbReference type="Gene3D" id="1.20.120.450">
    <property type="entry name" value="dinb family like domain"/>
    <property type="match status" value="1"/>
</dbReference>
<evidence type="ECO:0000313" key="1">
    <source>
        <dbReference type="EMBL" id="QDU92859.1"/>
    </source>
</evidence>
<reference evidence="1 2" key="1">
    <citation type="submission" date="2019-02" db="EMBL/GenBank/DDBJ databases">
        <title>Deep-cultivation of Planctomycetes and their phenomic and genomic characterization uncovers novel biology.</title>
        <authorList>
            <person name="Wiegand S."/>
            <person name="Jogler M."/>
            <person name="Boedeker C."/>
            <person name="Pinto D."/>
            <person name="Vollmers J."/>
            <person name="Rivas-Marin E."/>
            <person name="Kohn T."/>
            <person name="Peeters S.H."/>
            <person name="Heuer A."/>
            <person name="Rast P."/>
            <person name="Oberbeckmann S."/>
            <person name="Bunk B."/>
            <person name="Jeske O."/>
            <person name="Meyerdierks A."/>
            <person name="Storesund J.E."/>
            <person name="Kallscheuer N."/>
            <person name="Luecker S."/>
            <person name="Lage O.M."/>
            <person name="Pohl T."/>
            <person name="Merkel B.J."/>
            <person name="Hornburger P."/>
            <person name="Mueller R.-W."/>
            <person name="Bruemmer F."/>
            <person name="Labrenz M."/>
            <person name="Spormann A.M."/>
            <person name="Op den Camp H."/>
            <person name="Overmann J."/>
            <person name="Amann R."/>
            <person name="Jetten M.S.M."/>
            <person name="Mascher T."/>
            <person name="Medema M.H."/>
            <person name="Devos D.P."/>
            <person name="Kaster A.-K."/>
            <person name="Ovreas L."/>
            <person name="Rohde M."/>
            <person name="Galperin M.Y."/>
            <person name="Jogler C."/>
        </authorList>
    </citation>
    <scope>NUCLEOTIDE SEQUENCE [LARGE SCALE GENOMIC DNA]</scope>
    <source>
        <strain evidence="1 2">Pla85_3_4</strain>
    </source>
</reference>
<dbReference type="Proteomes" id="UP000317648">
    <property type="component" value="Chromosome"/>
</dbReference>
<dbReference type="AlphaFoldDB" id="A0A518DLZ2"/>
<dbReference type="InterPro" id="IPR034660">
    <property type="entry name" value="DinB/YfiT-like"/>
</dbReference>
<dbReference type="KEGG" id="lcre:Pla8534_06320"/>